<dbReference type="EMBL" id="CP062789">
    <property type="protein sequence ID" value="QOK22490.1"/>
    <property type="molecule type" value="Genomic_DNA"/>
</dbReference>
<accession>A0A1L3MJG7</accession>
<dbReference type="InterPro" id="IPR013207">
    <property type="entry name" value="LGFP"/>
</dbReference>
<evidence type="ECO:0008006" key="5">
    <source>
        <dbReference type="Google" id="ProtNLM"/>
    </source>
</evidence>
<dbReference type="KEGG" id="jte:ASJ30_13970"/>
<evidence type="ECO:0000313" key="3">
    <source>
        <dbReference type="Proteomes" id="UP000182938"/>
    </source>
</evidence>
<gene>
    <name evidence="1" type="ORF">ASJ30_13970</name>
    <name evidence="2" type="ORF">IGS73_15695</name>
</gene>
<evidence type="ECO:0000313" key="4">
    <source>
        <dbReference type="Proteomes" id="UP000593998"/>
    </source>
</evidence>
<keyword evidence="3" id="KW-1185">Reference proteome</keyword>
<reference evidence="2 4" key="2">
    <citation type="submission" date="2020-10" db="EMBL/GenBank/DDBJ databases">
        <title>Janibacter indicus TT2 genome sequence.</title>
        <authorList>
            <person name="Lee K."/>
            <person name="Ganzorig M."/>
        </authorList>
    </citation>
    <scope>NUCLEOTIDE SEQUENCE [LARGE SCALE GENOMIC DNA]</scope>
    <source>
        <strain evidence="2 4">TT2</strain>
    </source>
</reference>
<dbReference type="RefSeq" id="WP_072625640.1">
    <property type="nucleotide sequence ID" value="NZ_CP013290.1"/>
</dbReference>
<evidence type="ECO:0000313" key="2">
    <source>
        <dbReference type="EMBL" id="QOK22490.1"/>
    </source>
</evidence>
<protein>
    <recommendedName>
        <fullName evidence="5">LGFP repeat-containing protein</fullName>
    </recommendedName>
</protein>
<dbReference type="Proteomes" id="UP000182938">
    <property type="component" value="Chromosome"/>
</dbReference>
<proteinExistence type="predicted"/>
<evidence type="ECO:0000313" key="1">
    <source>
        <dbReference type="EMBL" id="APH02499.1"/>
    </source>
</evidence>
<name>A0A1L3MJG7_9MICO</name>
<reference evidence="1 3" key="1">
    <citation type="submission" date="2015-11" db="EMBL/GenBank/DDBJ databases">
        <authorList>
            <person name="Zhang Y."/>
            <person name="Guo Z."/>
        </authorList>
    </citation>
    <scope>NUCLEOTIDE SEQUENCE [LARGE SCALE GENOMIC DNA]</scope>
    <source>
        <strain evidence="1 3">YFY001</strain>
    </source>
</reference>
<dbReference type="EMBL" id="CP013290">
    <property type="protein sequence ID" value="APH02499.1"/>
    <property type="molecule type" value="Genomic_DNA"/>
</dbReference>
<dbReference type="Pfam" id="PF08310">
    <property type="entry name" value="LGFP"/>
    <property type="match status" value="2"/>
</dbReference>
<dbReference type="Proteomes" id="UP000593998">
    <property type="component" value="Chromosome"/>
</dbReference>
<dbReference type="PROSITE" id="PS51318">
    <property type="entry name" value="TAT"/>
    <property type="match status" value="1"/>
</dbReference>
<organism evidence="1 3">
    <name type="scientific">Janibacter indicus</name>
    <dbReference type="NCBI Taxonomy" id="857417"/>
    <lineage>
        <taxon>Bacteria</taxon>
        <taxon>Bacillati</taxon>
        <taxon>Actinomycetota</taxon>
        <taxon>Actinomycetes</taxon>
        <taxon>Micrococcales</taxon>
        <taxon>Intrasporangiaceae</taxon>
        <taxon>Janibacter</taxon>
    </lineage>
</organism>
<dbReference type="AlphaFoldDB" id="A0A1L3MJG7"/>
<dbReference type="InterPro" id="IPR006311">
    <property type="entry name" value="TAT_signal"/>
</dbReference>
<sequence>MTSSDGSWSARLVDALARRLPSVSRRDVLIGSAVAGSALVTAPRTYALRPVSAYATICGPGNTAASGWTVFCATINKGENACPPGSFAAGWWKAAGSSWCGGRYRYIVDCNASCSKCSTGCTDGICDNTCWSCSCGTGSSATCDQRRVCCNAFRYGQCNTQVACSGGVHCRVVSCTPPYRWENCTTTSLVDNRTSEHSSPLLPQWGVVASRYYAMGEQTSHLGHSMGPVRSVGDGVGTYVRFSSGGRIYTKKGTSTAYSVRSQVVTRLVAHGSVKGALGYPAGHEFLASAGGLTQRFDKGAVSGVSLSQLKAVYGPAWTIWERLGRKNGELGYPTSERTTVATGWIQHFQKGAISKRGSAPSVHVSGAFAAAWRSAGAERGVLGLPTKVAWSLSRGSYQRFEGGELWRIGTQTPRRVTGTILTAWKAAGGHVGRYGYPIGDTTQRSDGQWQCAFEGGTIVA</sequence>